<dbReference type="KEGG" id="saci:Sinac_3923"/>
<dbReference type="SUPFAM" id="SSF49452">
    <property type="entry name" value="Starch-binding domain-like"/>
    <property type="match status" value="1"/>
</dbReference>
<proteinExistence type="predicted"/>
<dbReference type="InterPro" id="IPR013784">
    <property type="entry name" value="Carb-bd-like_fold"/>
</dbReference>
<keyword evidence="4" id="KW-1185">Reference proteome</keyword>
<dbReference type="EMBL" id="CP003364">
    <property type="protein sequence ID" value="AGA28151.1"/>
    <property type="molecule type" value="Genomic_DNA"/>
</dbReference>
<dbReference type="eggNOG" id="COG4219">
    <property type="taxonomic scope" value="Bacteria"/>
</dbReference>
<evidence type="ECO:0000313" key="4">
    <source>
        <dbReference type="Proteomes" id="UP000010798"/>
    </source>
</evidence>
<feature type="transmembrane region" description="Helical" evidence="1">
    <location>
        <begin position="325"/>
        <end position="344"/>
    </location>
</feature>
<dbReference type="CDD" id="cd07341">
    <property type="entry name" value="M56_BlaR1_MecR1_like"/>
    <property type="match status" value="1"/>
</dbReference>
<sequence length="1182" mass="127250">MNPLDLFAQPAWRHLVFALLHTLWQGAVLALLLVLALRWVSVRHPHARYLLALTAQFAVLPAGLATWAVLEYPPTRPQPLPLAVRFAPLPVVVLPQAEPAIMARVPEEAVPRQVGFDWVPVAALGWLAGVALMLARTTGSALGAVRLTRGTRVHDRDLLDLVERLRREIGIRCQVRVVPCRDNFGPCVLGLVWPTIVLPLAFATSLPADELRAILAHELAHIRRRDSLWNLAQMLVESLLFFNPVVWWLGRQVRVEREACCDAMAVALTGRPLDYSRTLADWAERVQRTTPHTVAVAWGGPGHPSLLRERILRILRPGERPRARISWGGLLALLLVGPAFLFGLQRGTRVAVSLAAQVLAPAERLERLKVAQAEYAPKDQEAAGEGKVTIKGTIRTPDGLPLSKPVAASTFTQSRNSSAMVALSPLKGTFSFESSYAGLTYLYVGPEDYAPTLVGPFATRRGQTVEGIDILLEAGFPARIRVVDERGAPAAGARVTVGLVTEDGSSFNSASWVTDVEGIATIPHASRRPYQLSIDGAGFQPFSTGSVTLKPDVDTKLAITHAQPTRGVVVTNDGEPIAGARIKNFFEAGPTTAWGRGGHEPPIATTDSAGRFTLDRLENEKTYAFLIETDSHGRCVVTGVEPGQSGLRWTVDRDRTIAGTIRGDLATLKQDAGKPIIWVSQKVAIPDLQHGPRSQDLFWSVPVEPTEGGGSFLIKGLLPGEATLAAGKQSFRLVVERPEDSVTIDLAQPQPVTVIPASMRRVVLRITTPDGALEPSGAVQILASSHAGEAPATSRSVPIEKSKVAFGTPVPGPAPYNIEGVLSYSSGAERVVKAFSSVGLSLPIEKGKVVFDAPAPGSVYYEAQGVVGYWFPSGSFEVEPGAEPMEVEVQGVPAGAIIGQVFDPDGKPVGENVSIECKMVEKPPALEGGQLGGSQNVVIEQGRFFLSPLPIGGTYVVVASQGHNKQISQPVKLDGTRATERVELRLAKPVTASGRVVGPDGLPRRGMPVMLNLRHPHAEMSWSPPTLTDDEGRFQFDGLSPVIGPYRAELNLRKDDQPVAVDLNPGGAPVEIRLQTGHVVSGRVLDVATGWPIPGVEVYAHLPVGREDERVAYEAEGRTDAQGRFRFSNLPAKPVDLNDRSGLRWQPSGGSRTVEPDRDLTLEIRATLPAWSPLKPVKPAGN</sequence>
<keyword evidence="1" id="KW-1133">Transmembrane helix</keyword>
<dbReference type="Proteomes" id="UP000010798">
    <property type="component" value="Chromosome"/>
</dbReference>
<dbReference type="InterPro" id="IPR052173">
    <property type="entry name" value="Beta-lactam_resp_regulator"/>
</dbReference>
<dbReference type="InterPro" id="IPR008756">
    <property type="entry name" value="Peptidase_M56"/>
</dbReference>
<dbReference type="RefSeq" id="WP_015247283.1">
    <property type="nucleotide sequence ID" value="NC_019892.1"/>
</dbReference>
<evidence type="ECO:0000259" key="2">
    <source>
        <dbReference type="Pfam" id="PF05569"/>
    </source>
</evidence>
<gene>
    <name evidence="3" type="ordered locus">Sinac_3923</name>
</gene>
<name>L0DHJ5_SINAD</name>
<feature type="transmembrane region" description="Helical" evidence="1">
    <location>
        <begin position="228"/>
        <end position="249"/>
    </location>
</feature>
<feature type="transmembrane region" description="Helical" evidence="1">
    <location>
        <begin position="184"/>
        <end position="208"/>
    </location>
</feature>
<organism evidence="3 4">
    <name type="scientific">Singulisphaera acidiphila (strain ATCC BAA-1392 / DSM 18658 / VKM B-2454 / MOB10)</name>
    <dbReference type="NCBI Taxonomy" id="886293"/>
    <lineage>
        <taxon>Bacteria</taxon>
        <taxon>Pseudomonadati</taxon>
        <taxon>Planctomycetota</taxon>
        <taxon>Planctomycetia</taxon>
        <taxon>Isosphaerales</taxon>
        <taxon>Isosphaeraceae</taxon>
        <taxon>Singulisphaera</taxon>
    </lineage>
</organism>
<feature type="domain" description="Peptidase M56" evidence="2">
    <location>
        <begin position="121"/>
        <end position="311"/>
    </location>
</feature>
<evidence type="ECO:0000256" key="1">
    <source>
        <dbReference type="SAM" id="Phobius"/>
    </source>
</evidence>
<keyword evidence="1" id="KW-0472">Membrane</keyword>
<dbReference type="AlphaFoldDB" id="L0DHJ5"/>
<dbReference type="Pfam" id="PF05569">
    <property type="entry name" value="Peptidase_M56"/>
    <property type="match status" value="1"/>
</dbReference>
<dbReference type="HOGENOM" id="CLU_272838_0_0_0"/>
<evidence type="ECO:0000313" key="3">
    <source>
        <dbReference type="EMBL" id="AGA28151.1"/>
    </source>
</evidence>
<dbReference type="Gene3D" id="3.30.2010.10">
    <property type="entry name" value="Metalloproteases ('zincins'), catalytic domain"/>
    <property type="match status" value="1"/>
</dbReference>
<dbReference type="GO" id="GO:0030246">
    <property type="term" value="F:carbohydrate binding"/>
    <property type="evidence" value="ECO:0007669"/>
    <property type="project" value="InterPro"/>
</dbReference>
<dbReference type="STRING" id="886293.Sinac_3923"/>
<dbReference type="PANTHER" id="PTHR34978">
    <property type="entry name" value="POSSIBLE SENSOR-TRANSDUCER PROTEIN BLAR"/>
    <property type="match status" value="1"/>
</dbReference>
<feature type="transmembrane region" description="Helical" evidence="1">
    <location>
        <begin position="118"/>
        <end position="135"/>
    </location>
</feature>
<feature type="transmembrane region" description="Helical" evidence="1">
    <location>
        <begin position="49"/>
        <end position="70"/>
    </location>
</feature>
<reference evidence="3 4" key="1">
    <citation type="submission" date="2012-02" db="EMBL/GenBank/DDBJ databases">
        <title>Complete sequence of chromosome of Singulisphaera acidiphila DSM 18658.</title>
        <authorList>
            <consortium name="US DOE Joint Genome Institute (JGI-PGF)"/>
            <person name="Lucas S."/>
            <person name="Copeland A."/>
            <person name="Lapidus A."/>
            <person name="Glavina del Rio T."/>
            <person name="Dalin E."/>
            <person name="Tice H."/>
            <person name="Bruce D."/>
            <person name="Goodwin L."/>
            <person name="Pitluck S."/>
            <person name="Peters L."/>
            <person name="Ovchinnikova G."/>
            <person name="Chertkov O."/>
            <person name="Kyrpides N."/>
            <person name="Mavromatis K."/>
            <person name="Ivanova N."/>
            <person name="Brettin T."/>
            <person name="Detter J.C."/>
            <person name="Han C."/>
            <person name="Larimer F."/>
            <person name="Land M."/>
            <person name="Hauser L."/>
            <person name="Markowitz V."/>
            <person name="Cheng J.-F."/>
            <person name="Hugenholtz P."/>
            <person name="Woyke T."/>
            <person name="Wu D."/>
            <person name="Tindall B."/>
            <person name="Pomrenke H."/>
            <person name="Brambilla E."/>
            <person name="Klenk H.-P."/>
            <person name="Eisen J.A."/>
        </authorList>
    </citation>
    <scope>NUCLEOTIDE SEQUENCE [LARGE SCALE GENOMIC DNA]</scope>
    <source>
        <strain evidence="4">ATCC BAA-1392 / DSM 18658 / VKM B-2454 / MOB10</strain>
    </source>
</reference>
<accession>L0DHJ5</accession>
<keyword evidence="1" id="KW-0812">Transmembrane</keyword>
<feature type="transmembrane region" description="Helical" evidence="1">
    <location>
        <begin position="12"/>
        <end position="37"/>
    </location>
</feature>
<dbReference type="PANTHER" id="PTHR34978:SF3">
    <property type="entry name" value="SLR0241 PROTEIN"/>
    <property type="match status" value="1"/>
</dbReference>
<protein>
    <submittedName>
        <fullName evidence="3">Antirepressor regulating drug resistance protein</fullName>
    </submittedName>
</protein>